<feature type="non-terminal residue" evidence="1">
    <location>
        <position position="1"/>
    </location>
</feature>
<reference evidence="1" key="1">
    <citation type="submission" date="2014-12" db="EMBL/GenBank/DDBJ databases">
        <title>Insight into the proteome of Arion vulgaris.</title>
        <authorList>
            <person name="Aradska J."/>
            <person name="Bulat T."/>
            <person name="Smidak R."/>
            <person name="Sarate P."/>
            <person name="Gangsoo J."/>
            <person name="Sialana F."/>
            <person name="Bilban M."/>
            <person name="Lubec G."/>
        </authorList>
    </citation>
    <scope>NUCLEOTIDE SEQUENCE</scope>
    <source>
        <tissue evidence="1">Skin</tissue>
    </source>
</reference>
<protein>
    <submittedName>
        <fullName evidence="1">Uncharacterized protein</fullName>
    </submittedName>
</protein>
<dbReference type="AlphaFoldDB" id="A0A0B7BF44"/>
<evidence type="ECO:0000313" key="1">
    <source>
        <dbReference type="EMBL" id="CEK91472.1"/>
    </source>
</evidence>
<dbReference type="EMBL" id="HACG01044607">
    <property type="protein sequence ID" value="CEK91472.1"/>
    <property type="molecule type" value="Transcribed_RNA"/>
</dbReference>
<accession>A0A0B7BF44</accession>
<name>A0A0B7BF44_9EUPU</name>
<organism evidence="1">
    <name type="scientific">Arion vulgaris</name>
    <dbReference type="NCBI Taxonomy" id="1028688"/>
    <lineage>
        <taxon>Eukaryota</taxon>
        <taxon>Metazoa</taxon>
        <taxon>Spiralia</taxon>
        <taxon>Lophotrochozoa</taxon>
        <taxon>Mollusca</taxon>
        <taxon>Gastropoda</taxon>
        <taxon>Heterobranchia</taxon>
        <taxon>Euthyneura</taxon>
        <taxon>Panpulmonata</taxon>
        <taxon>Eupulmonata</taxon>
        <taxon>Stylommatophora</taxon>
        <taxon>Helicina</taxon>
        <taxon>Arionoidea</taxon>
        <taxon>Arionidae</taxon>
        <taxon>Arion</taxon>
    </lineage>
</organism>
<proteinExistence type="predicted"/>
<gene>
    <name evidence="1" type="primary">ORF183120</name>
</gene>
<sequence>LTHMAKLHQTSHTSSHKPAYSTKILQQVIGGYRSPGLDTASTPDVSRLGISPNDMTMGTMMYLEKHDLLGNDRSIIENPVLGHELQLRTDFSILTNVSAAVRANLSLTINSEHDYNRVFSQPNSPSKPPLHLDVSSTNDSILFPAVTSQVTTDTNNENWLPEKTQRAESGASPVLPSNNDAKMRALIRGTDQGQANVRERNIRQEVKPQAFVNGKAGARNSPILNVSVEDEEENLLDIKMLKQMPKLL</sequence>